<dbReference type="OrthoDB" id="10381821at2759"/>
<name>A0A9W8LS83_9FUNG</name>
<evidence type="ECO:0000256" key="1">
    <source>
        <dbReference type="SAM" id="Coils"/>
    </source>
</evidence>
<comment type="caution">
    <text evidence="2">The sequence shown here is derived from an EMBL/GenBank/DDBJ whole genome shotgun (WGS) entry which is preliminary data.</text>
</comment>
<evidence type="ECO:0000313" key="2">
    <source>
        <dbReference type="EMBL" id="KAJ2800856.1"/>
    </source>
</evidence>
<accession>A0A9W8LS83</accession>
<dbReference type="EMBL" id="JANBUO010000912">
    <property type="protein sequence ID" value="KAJ2800856.1"/>
    <property type="molecule type" value="Genomic_DNA"/>
</dbReference>
<feature type="coiled-coil region" evidence="1">
    <location>
        <begin position="229"/>
        <end position="291"/>
    </location>
</feature>
<feature type="coiled-coil region" evidence="1">
    <location>
        <begin position="145"/>
        <end position="179"/>
    </location>
</feature>
<protein>
    <submittedName>
        <fullName evidence="2">Uncharacterized protein</fullName>
    </submittedName>
</protein>
<organism evidence="2 3">
    <name type="scientific">Coemansia guatemalensis</name>
    <dbReference type="NCBI Taxonomy" id="2761395"/>
    <lineage>
        <taxon>Eukaryota</taxon>
        <taxon>Fungi</taxon>
        <taxon>Fungi incertae sedis</taxon>
        <taxon>Zoopagomycota</taxon>
        <taxon>Kickxellomycotina</taxon>
        <taxon>Kickxellomycetes</taxon>
        <taxon>Kickxellales</taxon>
        <taxon>Kickxellaceae</taxon>
        <taxon>Coemansia</taxon>
    </lineage>
</organism>
<dbReference type="Proteomes" id="UP001140094">
    <property type="component" value="Unassembled WGS sequence"/>
</dbReference>
<keyword evidence="3" id="KW-1185">Reference proteome</keyword>
<proteinExistence type="predicted"/>
<sequence>MNVCSSLTAAKMKQNKHDSQNTNQIFGDVDESISSEAEGFSSLFDNYIVLHADNDKWIKGRQSFKINLKDPFVFSANITWIIFSGVEEYIGDAFIEKTHVLLANRTPTPQLNKGFLPVPHPQRDSAVTACTTAKHLCDKKPINKFSQLAAANKAMEKRIQEQEAQLNEEFQAHERIKSKLSITHKINIETQRRVKELRIESSRMTWKHGYCATQLVQAHKREHALGELNQKLQTQIVQAQESIQNLRAALNGAAAYMRRCNEQTIVAQANTKQALEQLDNIKSKLEAERKNNNKPRQRKLGSAFTKVTSSAENGLHIIGNNNPTTLAAQFSRQELTGGFARESSTSSNSSGTATNHANLALNTAFSVVVHPITPPYLNKGTCVNSYRNIHPPVPIGARTAWQ</sequence>
<dbReference type="AlphaFoldDB" id="A0A9W8LS83"/>
<gene>
    <name evidence="2" type="ORF">H4R20_003907</name>
</gene>
<keyword evidence="1" id="KW-0175">Coiled coil</keyword>
<evidence type="ECO:0000313" key="3">
    <source>
        <dbReference type="Proteomes" id="UP001140094"/>
    </source>
</evidence>
<reference evidence="2" key="1">
    <citation type="submission" date="2022-07" db="EMBL/GenBank/DDBJ databases">
        <title>Phylogenomic reconstructions and comparative analyses of Kickxellomycotina fungi.</title>
        <authorList>
            <person name="Reynolds N.K."/>
            <person name="Stajich J.E."/>
            <person name="Barry K."/>
            <person name="Grigoriev I.V."/>
            <person name="Crous P."/>
            <person name="Smith M.E."/>
        </authorList>
    </citation>
    <scope>NUCLEOTIDE SEQUENCE</scope>
    <source>
        <strain evidence="2">NRRL 1565</strain>
    </source>
</reference>